<gene>
    <name evidence="2" type="ORF">BST42_06310</name>
</gene>
<dbReference type="EMBL" id="MVIH01000002">
    <property type="protein sequence ID" value="ORB55997.1"/>
    <property type="molecule type" value="Genomic_DNA"/>
</dbReference>
<keyword evidence="3" id="KW-1185">Reference proteome</keyword>
<accession>A0A1X0J282</accession>
<organism evidence="2 3">
    <name type="scientific">Mycolicibacterium rhodesiae</name>
    <name type="common">Mycobacterium rhodesiae</name>
    <dbReference type="NCBI Taxonomy" id="36814"/>
    <lineage>
        <taxon>Bacteria</taxon>
        <taxon>Bacillati</taxon>
        <taxon>Actinomycetota</taxon>
        <taxon>Actinomycetes</taxon>
        <taxon>Mycobacteriales</taxon>
        <taxon>Mycobacteriaceae</taxon>
        <taxon>Mycolicibacterium</taxon>
    </lineage>
</organism>
<feature type="transmembrane region" description="Helical" evidence="1">
    <location>
        <begin position="6"/>
        <end position="26"/>
    </location>
</feature>
<comment type="caution">
    <text evidence="2">The sequence shown here is derived from an EMBL/GenBank/DDBJ whole genome shotgun (WGS) entry which is preliminary data.</text>
</comment>
<sequence length="145" mass="15735">MSRRWWWVAAAAAVIVAVVAGTWIFLGRKHSGDSCIAVRNMIAVNRDHSAQIDTQTNAGVEPTQASYEQWANRLDELAREIDDPTLSPHAHRMADLAHQSVALNPAILAELSAPQPGVGPAATKYAELNQQFVAEQRDLAQACPA</sequence>
<reference evidence="2 3" key="1">
    <citation type="submission" date="2016-12" db="EMBL/GenBank/DDBJ databases">
        <title>The new phylogeny of genus Mycobacterium.</title>
        <authorList>
            <person name="Tortoli E."/>
            <person name="Trovato A."/>
            <person name="Cirillo D.M."/>
        </authorList>
    </citation>
    <scope>NUCLEOTIDE SEQUENCE [LARGE SCALE GENOMIC DNA]</scope>
    <source>
        <strain evidence="2 3">DSM 44223</strain>
    </source>
</reference>
<keyword evidence="1" id="KW-0812">Transmembrane</keyword>
<evidence type="ECO:0000256" key="1">
    <source>
        <dbReference type="SAM" id="Phobius"/>
    </source>
</evidence>
<keyword evidence="1" id="KW-0472">Membrane</keyword>
<dbReference type="AlphaFoldDB" id="A0A1X0J282"/>
<protein>
    <submittedName>
        <fullName evidence="2">Uncharacterized protein</fullName>
    </submittedName>
</protein>
<dbReference type="RefSeq" id="WP_083117698.1">
    <property type="nucleotide sequence ID" value="NZ_JACKUO010000022.1"/>
</dbReference>
<dbReference type="OrthoDB" id="4625712at2"/>
<evidence type="ECO:0000313" key="2">
    <source>
        <dbReference type="EMBL" id="ORB55997.1"/>
    </source>
</evidence>
<keyword evidence="1" id="KW-1133">Transmembrane helix</keyword>
<dbReference type="Proteomes" id="UP000192534">
    <property type="component" value="Unassembled WGS sequence"/>
</dbReference>
<proteinExistence type="predicted"/>
<evidence type="ECO:0000313" key="3">
    <source>
        <dbReference type="Proteomes" id="UP000192534"/>
    </source>
</evidence>
<name>A0A1X0J282_MYCRH</name>